<evidence type="ECO:0000313" key="3">
    <source>
        <dbReference type="Proteomes" id="UP001183535"/>
    </source>
</evidence>
<dbReference type="AlphaFoldDB" id="A0ABD5ELP5"/>
<gene>
    <name evidence="2" type="ORF">RM877_13030</name>
</gene>
<feature type="compositionally biased region" description="Polar residues" evidence="1">
    <location>
        <begin position="1"/>
        <end position="18"/>
    </location>
</feature>
<protein>
    <submittedName>
        <fullName evidence="2">Uncharacterized protein</fullName>
    </submittedName>
</protein>
<dbReference type="Proteomes" id="UP001183535">
    <property type="component" value="Unassembled WGS sequence"/>
</dbReference>
<evidence type="ECO:0000256" key="1">
    <source>
        <dbReference type="SAM" id="MobiDB-lite"/>
    </source>
</evidence>
<evidence type="ECO:0000313" key="2">
    <source>
        <dbReference type="EMBL" id="MDT0435608.1"/>
    </source>
</evidence>
<dbReference type="RefSeq" id="WP_093824331.1">
    <property type="nucleotide sequence ID" value="NZ_JAVRES010000004.1"/>
</dbReference>
<sequence length="123" mass="11895">MAARKTTTPKTSTANPDDTQGPAADTTSSQESAPDDGAPSTGVTPDSGDGPVAGADTLPGPGDSDVPAVGDPRDESSSTPRAADAPAPCTTCFPGGWPTGPGTTAVGCEHGSWTRTAAGPATD</sequence>
<feature type="compositionally biased region" description="Low complexity" evidence="1">
    <location>
        <begin position="88"/>
        <end position="104"/>
    </location>
</feature>
<proteinExistence type="predicted"/>
<feature type="region of interest" description="Disordered" evidence="1">
    <location>
        <begin position="1"/>
        <end position="123"/>
    </location>
</feature>
<comment type="caution">
    <text evidence="2">The sequence shown here is derived from an EMBL/GenBank/DDBJ whole genome shotgun (WGS) entry which is preliminary data.</text>
</comment>
<organism evidence="2 3">
    <name type="scientific">Streptomyces doudnae</name>
    <dbReference type="NCBI Taxonomy" id="3075536"/>
    <lineage>
        <taxon>Bacteria</taxon>
        <taxon>Bacillati</taxon>
        <taxon>Actinomycetota</taxon>
        <taxon>Actinomycetes</taxon>
        <taxon>Kitasatosporales</taxon>
        <taxon>Streptomycetaceae</taxon>
        <taxon>Streptomyces</taxon>
    </lineage>
</organism>
<reference evidence="3" key="1">
    <citation type="submission" date="2023-07" db="EMBL/GenBank/DDBJ databases">
        <title>30 novel species of actinomycetes from the DSMZ collection.</title>
        <authorList>
            <person name="Nouioui I."/>
        </authorList>
    </citation>
    <scope>NUCLEOTIDE SEQUENCE [LARGE SCALE GENOMIC DNA]</scope>
    <source>
        <strain evidence="3">DSM 41981</strain>
    </source>
</reference>
<keyword evidence="3" id="KW-1185">Reference proteome</keyword>
<dbReference type="EMBL" id="JAVRES010000004">
    <property type="protein sequence ID" value="MDT0435608.1"/>
    <property type="molecule type" value="Genomic_DNA"/>
</dbReference>
<name>A0ABD5ELP5_9ACTN</name>
<accession>A0ABD5ELP5</accession>